<keyword evidence="1" id="KW-0732">Signal</keyword>
<evidence type="ECO:0000313" key="2">
    <source>
        <dbReference type="EMBL" id="SMC29973.1"/>
    </source>
</evidence>
<feature type="chain" id="PRO_5012619270" evidence="1">
    <location>
        <begin position="24"/>
        <end position="254"/>
    </location>
</feature>
<dbReference type="Gene3D" id="3.40.190.10">
    <property type="entry name" value="Periplasmic binding protein-like II"/>
    <property type="match status" value="2"/>
</dbReference>
<dbReference type="STRING" id="1121001.SAMN02745857_04317"/>
<evidence type="ECO:0000256" key="1">
    <source>
        <dbReference type="SAM" id="SignalP"/>
    </source>
</evidence>
<name>A0A1W1Y1E0_9NEIS</name>
<dbReference type="RefSeq" id="WP_084093207.1">
    <property type="nucleotide sequence ID" value="NZ_FWXD01000058.1"/>
</dbReference>
<keyword evidence="3" id="KW-1185">Reference proteome</keyword>
<dbReference type="OrthoDB" id="5456414at2"/>
<gene>
    <name evidence="2" type="ORF">SAMN02745857_04317</name>
</gene>
<dbReference type="SUPFAM" id="SSF53850">
    <property type="entry name" value="Periplasmic binding protein-like II"/>
    <property type="match status" value="1"/>
</dbReference>
<evidence type="ECO:0000313" key="3">
    <source>
        <dbReference type="Proteomes" id="UP000192761"/>
    </source>
</evidence>
<sequence>MPGKLLPALPLLAALLAAGHAIASDGVLLITFIDKPPYYYLSASGNKPGGFLLTHAQRVFEQAGIRTRVEPRPSMRALVEIEHATQPVCSVGWFRNAERERFGRFSEPLFRDPPMIVATRSDRLARFKPYAGAGALVADPALVPGTVAGFAYGSYLDELLRQRSGHIDATAQTMQQNLAKVGLGRVDYAFVDQAEFSWWRRQAGLRGLPLAGLNLPDLPAGNLRYLLCSKQVDDVTMQRINRAIAALPKPQAPE</sequence>
<proteinExistence type="predicted"/>
<dbReference type="AlphaFoldDB" id="A0A1W1Y1E0"/>
<protein>
    <submittedName>
        <fullName evidence="2">Extracellular solute-binding protein, family 3</fullName>
    </submittedName>
</protein>
<accession>A0A1W1Y1E0</accession>
<dbReference type="Proteomes" id="UP000192761">
    <property type="component" value="Unassembled WGS sequence"/>
</dbReference>
<reference evidence="2 3" key="1">
    <citation type="submission" date="2017-04" db="EMBL/GenBank/DDBJ databases">
        <authorList>
            <person name="Afonso C.L."/>
            <person name="Miller P.J."/>
            <person name="Scott M.A."/>
            <person name="Spackman E."/>
            <person name="Goraichik I."/>
            <person name="Dimitrov K.M."/>
            <person name="Suarez D.L."/>
            <person name="Swayne D.E."/>
        </authorList>
    </citation>
    <scope>NUCLEOTIDE SEQUENCE [LARGE SCALE GENOMIC DNA]</scope>
    <source>
        <strain evidence="2 3">DSM 23236</strain>
    </source>
</reference>
<organism evidence="2 3">
    <name type="scientific">Andreprevotia lacus DSM 23236</name>
    <dbReference type="NCBI Taxonomy" id="1121001"/>
    <lineage>
        <taxon>Bacteria</taxon>
        <taxon>Pseudomonadati</taxon>
        <taxon>Pseudomonadota</taxon>
        <taxon>Betaproteobacteria</taxon>
        <taxon>Neisseriales</taxon>
        <taxon>Chitinibacteraceae</taxon>
        <taxon>Andreprevotia</taxon>
    </lineage>
</organism>
<feature type="signal peptide" evidence="1">
    <location>
        <begin position="1"/>
        <end position="23"/>
    </location>
</feature>
<dbReference type="EMBL" id="FWXD01000058">
    <property type="protein sequence ID" value="SMC29973.1"/>
    <property type="molecule type" value="Genomic_DNA"/>
</dbReference>